<dbReference type="AlphaFoldDB" id="A0A1R1XK68"/>
<dbReference type="Proteomes" id="UP000187429">
    <property type="component" value="Unassembled WGS sequence"/>
</dbReference>
<gene>
    <name evidence="1" type="ORF">AYI69_g8359</name>
</gene>
<dbReference type="EMBL" id="LSSM01004407">
    <property type="protein sequence ID" value="OMJ14983.1"/>
    <property type="molecule type" value="Genomic_DNA"/>
</dbReference>
<reference evidence="2" key="1">
    <citation type="submission" date="2017-01" db="EMBL/GenBank/DDBJ databases">
        <authorList>
            <person name="Wang Y."/>
            <person name="White M."/>
            <person name="Kvist S."/>
            <person name="Moncalvo J.-M."/>
        </authorList>
    </citation>
    <scope>NUCLEOTIDE SEQUENCE [LARGE SCALE GENOMIC DNA]</scope>
    <source>
        <strain evidence="2">ID-206-W2</strain>
    </source>
</reference>
<accession>A0A1R1XK68</accession>
<evidence type="ECO:0000313" key="2">
    <source>
        <dbReference type="Proteomes" id="UP000187429"/>
    </source>
</evidence>
<keyword evidence="2" id="KW-1185">Reference proteome</keyword>
<proteinExistence type="predicted"/>
<evidence type="ECO:0000313" key="1">
    <source>
        <dbReference type="EMBL" id="OMJ14983.1"/>
    </source>
</evidence>
<name>A0A1R1XK68_9FUNG</name>
<comment type="caution">
    <text evidence="1">The sequence shown here is derived from an EMBL/GenBank/DDBJ whole genome shotgun (WGS) entry which is preliminary data.</text>
</comment>
<organism evidence="1 2">
    <name type="scientific">Smittium culicis</name>
    <dbReference type="NCBI Taxonomy" id="133412"/>
    <lineage>
        <taxon>Eukaryota</taxon>
        <taxon>Fungi</taxon>
        <taxon>Fungi incertae sedis</taxon>
        <taxon>Zoopagomycota</taxon>
        <taxon>Kickxellomycotina</taxon>
        <taxon>Harpellomycetes</taxon>
        <taxon>Harpellales</taxon>
        <taxon>Legeriomycetaceae</taxon>
        <taxon>Smittium</taxon>
    </lineage>
</organism>
<sequence length="113" mass="12736">MFSNLNSIKNSRAKGWYWTVEPAKTVINAYYKLAESVLDVKCPEKLCSGKKFKVENFYNDFLNDLIDDLTLPTNVVIGPCRSKSRLFLRFSVISSKSEGARFSGVNSGIEAWA</sequence>
<protein>
    <submittedName>
        <fullName evidence="1">Uncharacterized protein</fullName>
    </submittedName>
</protein>